<dbReference type="FunFam" id="3.40.50.2000:FF:000020">
    <property type="entry name" value="Glycosyltransferase"/>
    <property type="match status" value="1"/>
</dbReference>
<name>W1PD80_AMBTC</name>
<organism evidence="6 7">
    <name type="scientific">Amborella trichopoda</name>
    <dbReference type="NCBI Taxonomy" id="13333"/>
    <lineage>
        <taxon>Eukaryota</taxon>
        <taxon>Viridiplantae</taxon>
        <taxon>Streptophyta</taxon>
        <taxon>Embryophyta</taxon>
        <taxon>Tracheophyta</taxon>
        <taxon>Spermatophyta</taxon>
        <taxon>Magnoliopsida</taxon>
        <taxon>Amborellales</taxon>
        <taxon>Amborellaceae</taxon>
        <taxon>Amborella</taxon>
    </lineage>
</organism>
<dbReference type="EC" id="2.4.1.-" evidence="5"/>
<dbReference type="OMA" id="VSECLTW"/>
<evidence type="ECO:0000256" key="1">
    <source>
        <dbReference type="ARBA" id="ARBA00009995"/>
    </source>
</evidence>
<keyword evidence="3 4" id="KW-0808">Transferase</keyword>
<evidence type="ECO:0000256" key="2">
    <source>
        <dbReference type="ARBA" id="ARBA00022676"/>
    </source>
</evidence>
<keyword evidence="2 4" id="KW-0328">Glycosyltransferase</keyword>
<dbReference type="InterPro" id="IPR050481">
    <property type="entry name" value="UDP-glycosyltransf_plant"/>
</dbReference>
<dbReference type="InterPro" id="IPR035595">
    <property type="entry name" value="UDP_glycos_trans_CS"/>
</dbReference>
<evidence type="ECO:0000256" key="3">
    <source>
        <dbReference type="ARBA" id="ARBA00022679"/>
    </source>
</evidence>
<dbReference type="EMBL" id="KI394012">
    <property type="protein sequence ID" value="ERN05015.1"/>
    <property type="molecule type" value="Genomic_DNA"/>
</dbReference>
<dbReference type="HOGENOM" id="CLU_001724_3_2_1"/>
<protein>
    <recommendedName>
        <fullName evidence="5">Glycosyltransferase</fullName>
        <ecNumber evidence="5">2.4.1.-</ecNumber>
    </recommendedName>
</protein>
<evidence type="ECO:0000256" key="4">
    <source>
        <dbReference type="RuleBase" id="RU003718"/>
    </source>
</evidence>
<dbReference type="CDD" id="cd03784">
    <property type="entry name" value="GT1_Gtf-like"/>
    <property type="match status" value="1"/>
</dbReference>
<dbReference type="AlphaFoldDB" id="W1PD80"/>
<dbReference type="SUPFAM" id="SSF53756">
    <property type="entry name" value="UDP-Glycosyltransferase/glycogen phosphorylase"/>
    <property type="match status" value="1"/>
</dbReference>
<reference evidence="7" key="1">
    <citation type="journal article" date="2013" name="Science">
        <title>The Amborella genome and the evolution of flowering plants.</title>
        <authorList>
            <consortium name="Amborella Genome Project"/>
        </authorList>
    </citation>
    <scope>NUCLEOTIDE SEQUENCE [LARGE SCALE GENOMIC DNA]</scope>
</reference>
<dbReference type="Gramene" id="ERN05015">
    <property type="protein sequence ID" value="ERN05015"/>
    <property type="gene ID" value="AMTR_s00053p00029980"/>
</dbReference>
<dbReference type="InterPro" id="IPR002213">
    <property type="entry name" value="UDP_glucos_trans"/>
</dbReference>
<dbReference type="PANTHER" id="PTHR48048">
    <property type="entry name" value="GLYCOSYLTRANSFERASE"/>
    <property type="match status" value="1"/>
</dbReference>
<dbReference type="Pfam" id="PF00201">
    <property type="entry name" value="UDPGT"/>
    <property type="match status" value="1"/>
</dbReference>
<accession>W1PD80</accession>
<sequence>MVFFPSPGIGHLIPMVELGKLILRHHPSFSITILITTPPFETGATAPYMSRVASEIQAITFIELPPVELSVTQIDHSLTFMFEWLLLCKPAVAQALQSISEKTVIRAFVMDSFCSTALDVATDLGVPAYFFYASAAAFLTVFLYFPELNKQNPGKFRDLACDLVLPGLPPLPPSLIPEVMQDRNKKVYEWFLYHSAKVPQGKGILLNSFEELEPLGLKALQALMDHTHGGVPRPPVYWIGPLVGGEDRSGGDNDTLQWLDSQPAGSVVFLSFGSVGRFSEAQIREIAVGLENSGQRFLWVVRSPPREDNDRTKRLRPSEPDLEELLPQGFLQRTADKGLVMKSWASQAAVLSCAAVGGFVSHCGWNSVLESVCAGVPMAAWPIYAEQAMNAFLMVGEMGLAVAVERGDDGFVKAEEVARCVRELMESEVGKRIRERMAAVKDSAARALRVGGSSLKNLEAMVNAGKHLPSSLETEA</sequence>
<dbReference type="STRING" id="13333.W1PD80"/>
<evidence type="ECO:0000313" key="6">
    <source>
        <dbReference type="EMBL" id="ERN05015.1"/>
    </source>
</evidence>
<gene>
    <name evidence="6" type="ORF">AMTR_s00053p00029980</name>
</gene>
<dbReference type="eggNOG" id="KOG1192">
    <property type="taxonomic scope" value="Eukaryota"/>
</dbReference>
<dbReference type="PROSITE" id="PS00375">
    <property type="entry name" value="UDPGT"/>
    <property type="match status" value="1"/>
</dbReference>
<comment type="similarity">
    <text evidence="1 4">Belongs to the UDP-glycosyltransferase family.</text>
</comment>
<dbReference type="Gene3D" id="3.40.50.2000">
    <property type="entry name" value="Glycogen Phosphorylase B"/>
    <property type="match status" value="2"/>
</dbReference>
<evidence type="ECO:0000256" key="5">
    <source>
        <dbReference type="RuleBase" id="RU362057"/>
    </source>
</evidence>
<keyword evidence="7" id="KW-1185">Reference proteome</keyword>
<proteinExistence type="inferred from homology"/>
<dbReference type="PANTHER" id="PTHR48048:SF30">
    <property type="entry name" value="GLYCOSYLTRANSFERASE"/>
    <property type="match status" value="1"/>
</dbReference>
<dbReference type="GO" id="GO:0035251">
    <property type="term" value="F:UDP-glucosyltransferase activity"/>
    <property type="evidence" value="ECO:0000318"/>
    <property type="project" value="GO_Central"/>
</dbReference>
<dbReference type="Proteomes" id="UP000017836">
    <property type="component" value="Unassembled WGS sequence"/>
</dbReference>
<evidence type="ECO:0000313" key="7">
    <source>
        <dbReference type="Proteomes" id="UP000017836"/>
    </source>
</evidence>